<feature type="compositionally biased region" description="Low complexity" evidence="1">
    <location>
        <begin position="1"/>
        <end position="39"/>
    </location>
</feature>
<dbReference type="Proteomes" id="UP000008181">
    <property type="component" value="Chromosome 1"/>
</dbReference>
<dbReference type="AlphaFoldDB" id="G2QVH5"/>
<feature type="compositionally biased region" description="Acidic residues" evidence="1">
    <location>
        <begin position="82"/>
        <end position="108"/>
    </location>
</feature>
<dbReference type="GeneID" id="11515867"/>
<dbReference type="EMBL" id="CP003009">
    <property type="protein sequence ID" value="AEO64665.1"/>
    <property type="molecule type" value="Genomic_DNA"/>
</dbReference>
<name>G2QVH5_THETT</name>
<dbReference type="KEGG" id="ttt:THITE_2110955"/>
<evidence type="ECO:0000256" key="1">
    <source>
        <dbReference type="SAM" id="MobiDB-lite"/>
    </source>
</evidence>
<gene>
    <name evidence="2" type="ORF">THITE_2110955</name>
</gene>
<dbReference type="OrthoDB" id="10037289at2759"/>
<evidence type="ECO:0000313" key="2">
    <source>
        <dbReference type="EMBL" id="AEO64665.1"/>
    </source>
</evidence>
<keyword evidence="3" id="KW-1185">Reference proteome</keyword>
<dbReference type="eggNOG" id="ENOG502SPXG">
    <property type="taxonomic scope" value="Eukaryota"/>
</dbReference>
<dbReference type="STRING" id="578455.G2QVH5"/>
<accession>G2QVH5</accession>
<proteinExistence type="predicted"/>
<feature type="region of interest" description="Disordered" evidence="1">
    <location>
        <begin position="77"/>
        <end position="118"/>
    </location>
</feature>
<dbReference type="HOGENOM" id="CLU_054097_0_0_1"/>
<dbReference type="RefSeq" id="XP_003651001.1">
    <property type="nucleotide sequence ID" value="XM_003650953.1"/>
</dbReference>
<reference evidence="2 3" key="1">
    <citation type="journal article" date="2011" name="Nat. Biotechnol.">
        <title>Comparative genomic analysis of the thermophilic biomass-degrading fungi Myceliophthora thermophila and Thielavia terrestris.</title>
        <authorList>
            <person name="Berka R.M."/>
            <person name="Grigoriev I.V."/>
            <person name="Otillar R."/>
            <person name="Salamov A."/>
            <person name="Grimwood J."/>
            <person name="Reid I."/>
            <person name="Ishmael N."/>
            <person name="John T."/>
            <person name="Darmond C."/>
            <person name="Moisan M.-C."/>
            <person name="Henrissat B."/>
            <person name="Coutinho P.M."/>
            <person name="Lombard V."/>
            <person name="Natvig D.O."/>
            <person name="Lindquist E."/>
            <person name="Schmutz J."/>
            <person name="Lucas S."/>
            <person name="Harris P."/>
            <person name="Powlowski J."/>
            <person name="Bellemare A."/>
            <person name="Taylor D."/>
            <person name="Butler G."/>
            <person name="de Vries R.P."/>
            <person name="Allijn I.E."/>
            <person name="van den Brink J."/>
            <person name="Ushinsky S."/>
            <person name="Storms R."/>
            <person name="Powell A.J."/>
            <person name="Paulsen I.T."/>
            <person name="Elbourne L.D.H."/>
            <person name="Baker S.E."/>
            <person name="Magnuson J."/>
            <person name="LaBoissiere S."/>
            <person name="Clutterbuck A.J."/>
            <person name="Martinez D."/>
            <person name="Wogulis M."/>
            <person name="de Leon A.L."/>
            <person name="Rey M.W."/>
            <person name="Tsang A."/>
        </authorList>
    </citation>
    <scope>NUCLEOTIDE SEQUENCE [LARGE SCALE GENOMIC DNA]</scope>
    <source>
        <strain evidence="3">ATCC 38088 / NRRL 8126</strain>
    </source>
</reference>
<organism evidence="2 3">
    <name type="scientific">Thermothielavioides terrestris (strain ATCC 38088 / NRRL 8126)</name>
    <name type="common">Thielavia terrestris</name>
    <dbReference type="NCBI Taxonomy" id="578455"/>
    <lineage>
        <taxon>Eukaryota</taxon>
        <taxon>Fungi</taxon>
        <taxon>Dikarya</taxon>
        <taxon>Ascomycota</taxon>
        <taxon>Pezizomycotina</taxon>
        <taxon>Sordariomycetes</taxon>
        <taxon>Sordariomycetidae</taxon>
        <taxon>Sordariales</taxon>
        <taxon>Chaetomiaceae</taxon>
        <taxon>Thermothielavioides</taxon>
        <taxon>Thermothielavioides terrestris</taxon>
    </lineage>
</organism>
<protein>
    <submittedName>
        <fullName evidence="2">Uncharacterized protein</fullName>
    </submittedName>
</protein>
<feature type="region of interest" description="Disordered" evidence="1">
    <location>
        <begin position="1"/>
        <end position="50"/>
    </location>
</feature>
<evidence type="ECO:0000313" key="3">
    <source>
        <dbReference type="Proteomes" id="UP000008181"/>
    </source>
</evidence>
<sequence>MPPKRAAAGPSSAPKKSPAAPAADGADSAASSASEPAIPRSKRWSPVSGSANADAHYKLKMQNPVTAYSFVCLCQPPFPNGEDSDEDEEEDDDEEDDDEEDREAEDGEDGAKKKRSVCDGGKTCLCDTPASEHPDHVWKMSAAGKLKFLIQRTHFALRDPDNFSMYTFNDHLGYGVLEMLQNLVLDYEEAAGNYKEQWAVCECLAFFLQTEGWCVTGIDDGDTVDATFELIGRLFMAMLAQLERQQLLSKDSEIKNLGLVMALFMAWARGARQYGLLEDEKEESLGPAKNKKKWQPSFFDNQILAYARKYEIDLVGPHDIDETVAEARGDVALPDPESSSTAKADPFGFAKALKKYKVEAGGISAFLSQNYSSNSPIGGDNLDITTWSSAARKSKCFDKKDPLSKAEIDALKQGMVLTLG</sequence>